<dbReference type="SUPFAM" id="SSF117916">
    <property type="entry name" value="Fe-S cluster assembly (FSCA) domain-like"/>
    <property type="match status" value="1"/>
</dbReference>
<dbReference type="GO" id="GO:0016226">
    <property type="term" value="P:iron-sulfur cluster assembly"/>
    <property type="evidence" value="ECO:0007669"/>
    <property type="project" value="InterPro"/>
</dbReference>
<dbReference type="PANTHER" id="PTHR42961">
    <property type="entry name" value="IRON-SULFUR PROTEIN NUBPL"/>
    <property type="match status" value="1"/>
</dbReference>
<dbReference type="SUPFAM" id="SSF52540">
    <property type="entry name" value="P-loop containing nucleoside triphosphate hydrolases"/>
    <property type="match status" value="1"/>
</dbReference>
<reference evidence="4" key="1">
    <citation type="submission" date="2013-08" db="EMBL/GenBank/DDBJ databases">
        <authorList>
            <person name="Mendez C."/>
            <person name="Richter M."/>
            <person name="Ferrer M."/>
            <person name="Sanchez J."/>
        </authorList>
    </citation>
    <scope>NUCLEOTIDE SEQUENCE</scope>
</reference>
<dbReference type="GO" id="GO:0051539">
    <property type="term" value="F:4 iron, 4 sulfur cluster binding"/>
    <property type="evidence" value="ECO:0007669"/>
    <property type="project" value="TreeGrafter"/>
</dbReference>
<dbReference type="Pfam" id="PF10609">
    <property type="entry name" value="ParA"/>
    <property type="match status" value="1"/>
</dbReference>
<dbReference type="InterPro" id="IPR044304">
    <property type="entry name" value="NUBPL-like"/>
</dbReference>
<proteinExistence type="predicted"/>
<sequence>MSDVEELRARLAQVLDPELGAPITELGMVGEVTLREGVATIAVALTTAGCPLRHQIERDVREAARGLDAVHRVDVLYEVMSPDRRASLLQRARTLAQDRAPATTIPTGSPVLMVGSGKGGVGKSSITANLAVALARTGRTVGVLDADVWGFSLTRLLGVSGEIEVRDAKMRPLVAPVGAGEIRLLSMGLLADEERALLWRGLMVQKAVAQFIEDADWSGVDYL</sequence>
<dbReference type="InterPro" id="IPR002744">
    <property type="entry name" value="MIP18-like"/>
</dbReference>
<dbReference type="InterPro" id="IPR033756">
    <property type="entry name" value="YlxH/NBP35"/>
</dbReference>
<dbReference type="InterPro" id="IPR027417">
    <property type="entry name" value="P-loop_NTPase"/>
</dbReference>
<protein>
    <submittedName>
        <fullName evidence="4">ATP-binding protein</fullName>
    </submittedName>
</protein>
<accession>T1C6P4</accession>
<dbReference type="Pfam" id="PF01883">
    <property type="entry name" value="FeS_assembly_P"/>
    <property type="match status" value="1"/>
</dbReference>
<evidence type="ECO:0000313" key="4">
    <source>
        <dbReference type="EMBL" id="EQD61780.1"/>
    </source>
</evidence>
<feature type="non-terminal residue" evidence="4">
    <location>
        <position position="223"/>
    </location>
</feature>
<dbReference type="AlphaFoldDB" id="T1C6P4"/>
<feature type="domain" description="MIP18 family-like" evidence="3">
    <location>
        <begin position="5"/>
        <end position="75"/>
    </location>
</feature>
<dbReference type="Gene3D" id="3.40.50.300">
    <property type="entry name" value="P-loop containing nucleotide triphosphate hydrolases"/>
    <property type="match status" value="1"/>
</dbReference>
<evidence type="ECO:0000256" key="1">
    <source>
        <dbReference type="ARBA" id="ARBA00022741"/>
    </source>
</evidence>
<name>T1C6P4_9ZZZZ</name>
<gene>
    <name evidence="4" type="ORF">B1A_09591</name>
</gene>
<evidence type="ECO:0000256" key="2">
    <source>
        <dbReference type="ARBA" id="ARBA00022840"/>
    </source>
</evidence>
<dbReference type="Gene3D" id="3.30.300.130">
    <property type="entry name" value="Fe-S cluster assembly (FSCA)"/>
    <property type="match status" value="1"/>
</dbReference>
<keyword evidence="2 4" id="KW-0067">ATP-binding</keyword>
<dbReference type="InterPro" id="IPR034904">
    <property type="entry name" value="FSCA_dom_sf"/>
</dbReference>
<dbReference type="PANTHER" id="PTHR42961:SF2">
    <property type="entry name" value="IRON-SULFUR PROTEIN NUBPL"/>
    <property type="match status" value="1"/>
</dbReference>
<reference evidence="4" key="2">
    <citation type="journal article" date="2014" name="ISME J.">
        <title>Microbial stratification in low pH oxic and suboxic macroscopic growths along an acid mine drainage.</title>
        <authorList>
            <person name="Mendez-Garcia C."/>
            <person name="Mesa V."/>
            <person name="Sprenger R.R."/>
            <person name="Richter M."/>
            <person name="Diez M.S."/>
            <person name="Solano J."/>
            <person name="Bargiela R."/>
            <person name="Golyshina O.V."/>
            <person name="Manteca A."/>
            <person name="Ramos J.L."/>
            <person name="Gallego J.R."/>
            <person name="Llorente I."/>
            <person name="Martins Dos Santos V.A."/>
            <person name="Jensen O.N."/>
            <person name="Pelaez A.I."/>
            <person name="Sanchez J."/>
            <person name="Ferrer M."/>
        </authorList>
    </citation>
    <scope>NUCLEOTIDE SEQUENCE</scope>
</reference>
<evidence type="ECO:0000259" key="3">
    <source>
        <dbReference type="Pfam" id="PF01883"/>
    </source>
</evidence>
<comment type="caution">
    <text evidence="4">The sequence shown here is derived from an EMBL/GenBank/DDBJ whole genome shotgun (WGS) entry which is preliminary data.</text>
</comment>
<organism evidence="4">
    <name type="scientific">mine drainage metagenome</name>
    <dbReference type="NCBI Taxonomy" id="410659"/>
    <lineage>
        <taxon>unclassified sequences</taxon>
        <taxon>metagenomes</taxon>
        <taxon>ecological metagenomes</taxon>
    </lineage>
</organism>
<dbReference type="GO" id="GO:0005524">
    <property type="term" value="F:ATP binding"/>
    <property type="evidence" value="ECO:0007669"/>
    <property type="project" value="UniProtKB-KW"/>
</dbReference>
<dbReference type="EMBL" id="AUZX01006840">
    <property type="protein sequence ID" value="EQD61780.1"/>
    <property type="molecule type" value="Genomic_DNA"/>
</dbReference>
<keyword evidence="1" id="KW-0547">Nucleotide-binding</keyword>